<accession>A0ABS6MA30</accession>
<gene>
    <name evidence="6" type="ORF">KTN04_05370</name>
</gene>
<evidence type="ECO:0000256" key="3">
    <source>
        <dbReference type="ARBA" id="ARBA00022989"/>
    </source>
</evidence>
<evidence type="ECO:0000313" key="6">
    <source>
        <dbReference type="EMBL" id="MBV0932764.1"/>
    </source>
</evidence>
<organism evidence="6 7">
    <name type="scientific">Marinobacterium weihaiense</name>
    <dbReference type="NCBI Taxonomy" id="2851016"/>
    <lineage>
        <taxon>Bacteria</taxon>
        <taxon>Pseudomonadati</taxon>
        <taxon>Pseudomonadota</taxon>
        <taxon>Gammaproteobacteria</taxon>
        <taxon>Oceanospirillales</taxon>
        <taxon>Oceanospirillaceae</taxon>
        <taxon>Marinobacterium</taxon>
    </lineage>
</organism>
<evidence type="ECO:0000256" key="1">
    <source>
        <dbReference type="ARBA" id="ARBA00004167"/>
    </source>
</evidence>
<evidence type="ECO:0000256" key="2">
    <source>
        <dbReference type="ARBA" id="ARBA00022692"/>
    </source>
</evidence>
<comment type="subcellular location">
    <subcellularLocation>
        <location evidence="1">Membrane</location>
        <topology evidence="1">Single-pass membrane protein</topology>
    </subcellularLocation>
</comment>
<name>A0ABS6MA30_9GAMM</name>
<sequence>MRPMLRWGLVTVLVLVLSILLLVTAILWLPSGTRFALNLVDSAVPGLELDGINGTLASDVRISRAAFVQDELALELTDVQLHWSLWALTEPRLAIHRLGAERLSVQLPEAAAEQTTDERPAAPLRWPQLPAVELPLALSIEQVQLGQVQVMQGEQTLVDELSVTLAVKSSGQLVQIESLHLQQPGTDLTLTGWTEPAQHFLTHLELQGSTELTEWVRLEHWPEQLPLTADLVLDLDGAAQALTLALTVRQETTRVHLQAQANGQPAGAPEAIEVAYQLSADGINPALAAPDWPGQLALEAQGHLGLGDALPTLALEISSLQGRLQQQPINAQAKLAGDTRQWQIDALQLNYAGARAEISGALSDRLALQWSLKAPNLARLLPTAKGALDLGGQVSGPLQQPAIQARLRATELAYADQARLQQLKGDIALDLSGQSDWSADLTLNGVEAAGQRIEQAALTLSGTPEQHRLTLTAQGSPGTVALAASGGWAATARQWSGQLASLELKPEPLSHWRSTAAAPLQLSPDGYRLGRFCLDEQSAGGTLCLQADGSFAGRTHASINLDQLSLSLLTPVLNGIQMTPTLSAEVDFRQQPDGYPELQATLLTSAGTLTPAQADQTLPLDPLEVRVRLADDSLNASATTALSFLSGDLALALDVRGLSGRQGLRGELNLNATDFDLISVLVPDVQNMQGRLNGQLTLGGTLSAPEVAGELAYREGGMELPAMGLVITPLELQLNQSGLPGQLRFSAAATSGEGTLKLVGDYDLAARAGQLSLQGDGFTAMNTPEIQALISPDLQLALGAREIRLDGTVKVPMAHISPPKSMESAVTPSADVVRVQDGQVVEKAPVVPVYADLRLELGDDVRVDALGFKGRLIGALQIEEVPGQITRATGSVGVESGAYRLYGQDLEIRRGGLVYAAGPVDNPGLDLRIGRQVEDVIVGANVSGTLREPRMDLYGEPAMPDSSVLSYLLLGKAPGASTVGEQQMLMQAALALGMSQGNKITGKLRESLSLDEFGFDSTANDESAFFIGKYLSPRLYLRYGIGVLDAVNTLSLRYKLSDKWRVEGQSSELGSGADILYTIER</sequence>
<dbReference type="Proteomes" id="UP000755551">
    <property type="component" value="Unassembled WGS sequence"/>
</dbReference>
<keyword evidence="4" id="KW-0472">Membrane</keyword>
<dbReference type="Pfam" id="PF04357">
    <property type="entry name" value="TamB"/>
    <property type="match status" value="1"/>
</dbReference>
<dbReference type="EMBL" id="JAHQZT010000005">
    <property type="protein sequence ID" value="MBV0932764.1"/>
    <property type="molecule type" value="Genomic_DNA"/>
</dbReference>
<feature type="domain" description="Translocation and assembly module TamB C-terminal" evidence="5">
    <location>
        <begin position="749"/>
        <end position="1080"/>
    </location>
</feature>
<dbReference type="InterPro" id="IPR007452">
    <property type="entry name" value="TamB_C"/>
</dbReference>
<evidence type="ECO:0000256" key="4">
    <source>
        <dbReference type="ARBA" id="ARBA00023136"/>
    </source>
</evidence>
<evidence type="ECO:0000313" key="7">
    <source>
        <dbReference type="Proteomes" id="UP000755551"/>
    </source>
</evidence>
<reference evidence="6 7" key="1">
    <citation type="submission" date="2021-06" db="EMBL/GenBank/DDBJ databases">
        <title>Bacterium isolated from marine sediment.</title>
        <authorList>
            <person name="Zhu K.-L."/>
            <person name="Du Z.-J."/>
            <person name="Liang Q.-Y."/>
        </authorList>
    </citation>
    <scope>NUCLEOTIDE SEQUENCE [LARGE SCALE GENOMIC DNA]</scope>
    <source>
        <strain evidence="6 7">A346</strain>
    </source>
</reference>
<keyword evidence="2" id="KW-0812">Transmembrane</keyword>
<proteinExistence type="predicted"/>
<dbReference type="PANTHER" id="PTHR36985:SF1">
    <property type="entry name" value="TRANSLOCATION AND ASSEMBLY MODULE SUBUNIT TAMB"/>
    <property type="match status" value="1"/>
</dbReference>
<keyword evidence="7" id="KW-1185">Reference proteome</keyword>
<comment type="caution">
    <text evidence="6">The sequence shown here is derived from an EMBL/GenBank/DDBJ whole genome shotgun (WGS) entry which is preliminary data.</text>
</comment>
<protein>
    <submittedName>
        <fullName evidence="6">Translocation/assembly module TamB domain-containing protein</fullName>
    </submittedName>
</protein>
<keyword evidence="3" id="KW-1133">Transmembrane helix</keyword>
<evidence type="ECO:0000259" key="5">
    <source>
        <dbReference type="Pfam" id="PF04357"/>
    </source>
</evidence>
<dbReference type="PANTHER" id="PTHR36985">
    <property type="entry name" value="TRANSLOCATION AND ASSEMBLY MODULE SUBUNIT TAMB"/>
    <property type="match status" value="1"/>
</dbReference>